<gene>
    <name evidence="1" type="ORF">SAMN05421644_15312</name>
</gene>
<proteinExistence type="predicted"/>
<organism evidence="1 2">
    <name type="scientific">Allochromatium warmingii</name>
    <name type="common">Chromatium warmingii</name>
    <dbReference type="NCBI Taxonomy" id="61595"/>
    <lineage>
        <taxon>Bacteria</taxon>
        <taxon>Pseudomonadati</taxon>
        <taxon>Pseudomonadota</taxon>
        <taxon>Gammaproteobacteria</taxon>
        <taxon>Chromatiales</taxon>
        <taxon>Chromatiaceae</taxon>
        <taxon>Allochromatium</taxon>
    </lineage>
</organism>
<keyword evidence="2" id="KW-1185">Reference proteome</keyword>
<name>A0A1H3J711_ALLWA</name>
<dbReference type="STRING" id="61595.SAMN05421644_15312"/>
<accession>A0A1H3J711</accession>
<protein>
    <submittedName>
        <fullName evidence="1">Uncharacterized protein</fullName>
    </submittedName>
</protein>
<evidence type="ECO:0000313" key="1">
    <source>
        <dbReference type="EMBL" id="SDY35800.1"/>
    </source>
</evidence>
<dbReference type="Proteomes" id="UP000198672">
    <property type="component" value="Unassembled WGS sequence"/>
</dbReference>
<sequence>MRLFLKKWDYTLELKGFQGMLRGALGMDVG</sequence>
<dbReference type="EMBL" id="FNOW01000053">
    <property type="protein sequence ID" value="SDY35800.1"/>
    <property type="molecule type" value="Genomic_DNA"/>
</dbReference>
<reference evidence="2" key="1">
    <citation type="submission" date="2016-10" db="EMBL/GenBank/DDBJ databases">
        <authorList>
            <person name="Varghese N."/>
            <person name="Submissions S."/>
        </authorList>
    </citation>
    <scope>NUCLEOTIDE SEQUENCE [LARGE SCALE GENOMIC DNA]</scope>
    <source>
        <strain evidence="2">DSM 173</strain>
    </source>
</reference>
<dbReference type="AlphaFoldDB" id="A0A1H3J711"/>
<evidence type="ECO:0000313" key="2">
    <source>
        <dbReference type="Proteomes" id="UP000198672"/>
    </source>
</evidence>